<feature type="domain" description="Lipoyl-binding" evidence="10">
    <location>
        <begin position="71"/>
        <end position="147"/>
    </location>
</feature>
<reference evidence="11 12" key="1">
    <citation type="journal article" date="2018" name="Microbiome">
        <title>Fine metagenomic profile of the Mediterranean stratified and mixed water columns revealed by assembly and recruitment.</title>
        <authorList>
            <person name="Haro-Moreno J.M."/>
            <person name="Lopez-Perez M."/>
            <person name="De La Torre J.R."/>
            <person name="Picazo A."/>
            <person name="Camacho A."/>
            <person name="Rodriguez-Valera F."/>
        </authorList>
    </citation>
    <scope>NUCLEOTIDE SEQUENCE [LARGE SCALE GENOMIC DNA]</scope>
    <source>
        <strain evidence="11">MED-G55</strain>
    </source>
</reference>
<evidence type="ECO:0000256" key="6">
    <source>
        <dbReference type="ARBA" id="ARBA00023098"/>
    </source>
</evidence>
<evidence type="ECO:0000313" key="12">
    <source>
        <dbReference type="Proteomes" id="UP000252132"/>
    </source>
</evidence>
<name>A0A368E280_9PROT</name>
<accession>A0A368E280</accession>
<dbReference type="InterPro" id="IPR050709">
    <property type="entry name" value="Biotin_Carboxyl_Carrier/Decarb"/>
</dbReference>
<dbReference type="Proteomes" id="UP000252132">
    <property type="component" value="Unassembled WGS sequence"/>
</dbReference>
<dbReference type="EMBL" id="QOQF01000002">
    <property type="protein sequence ID" value="RCL78210.1"/>
    <property type="molecule type" value="Genomic_DNA"/>
</dbReference>
<evidence type="ECO:0000256" key="8">
    <source>
        <dbReference type="ARBA" id="ARBA00023267"/>
    </source>
</evidence>
<dbReference type="PRINTS" id="PR01071">
    <property type="entry name" value="ACOABIOTINCC"/>
</dbReference>
<evidence type="ECO:0000259" key="10">
    <source>
        <dbReference type="PROSITE" id="PS50968"/>
    </source>
</evidence>
<keyword evidence="4 9" id="KW-0444">Lipid biosynthesis</keyword>
<comment type="pathway">
    <text evidence="2 9">Lipid metabolism; fatty acid biosynthesis.</text>
</comment>
<evidence type="ECO:0000256" key="9">
    <source>
        <dbReference type="RuleBase" id="RU364072"/>
    </source>
</evidence>
<comment type="function">
    <text evidence="1 9">This protein is a component of the acetyl coenzyme A carboxylase complex; first, biotin carboxylase catalyzes the carboxylation of the carrier protein and then the transcarboxylase transfers the carboxyl group to form malonyl-CoA.</text>
</comment>
<evidence type="ECO:0000256" key="4">
    <source>
        <dbReference type="ARBA" id="ARBA00022516"/>
    </source>
</evidence>
<sequence length="147" mass="15161">MVKKSDSEKIRELADLLNETGLSEIEIESGDTRIRVARGGVSISAAPVAQTAAPASTASIDDAPADLSANPGALKSPMVGTAYISPEPGAPPFCKVGDQVSEGQTLFIVEAMKTMNPITAHKSGKIDQILVANAQAVEFGEVLAVIS</sequence>
<dbReference type="InterPro" id="IPR000089">
    <property type="entry name" value="Biotin_lipoyl"/>
</dbReference>
<dbReference type="GO" id="GO:0003989">
    <property type="term" value="F:acetyl-CoA carboxylase activity"/>
    <property type="evidence" value="ECO:0007669"/>
    <property type="project" value="InterPro"/>
</dbReference>
<dbReference type="InterPro" id="IPR011053">
    <property type="entry name" value="Single_hybrid_motif"/>
</dbReference>
<evidence type="ECO:0000256" key="3">
    <source>
        <dbReference type="ARBA" id="ARBA00017562"/>
    </source>
</evidence>
<keyword evidence="8 9" id="KW-0092">Biotin</keyword>
<dbReference type="GO" id="GO:0009317">
    <property type="term" value="C:acetyl-CoA carboxylase complex"/>
    <property type="evidence" value="ECO:0007669"/>
    <property type="project" value="InterPro"/>
</dbReference>
<dbReference type="FunFam" id="2.40.50.100:FF:000003">
    <property type="entry name" value="Acetyl-CoA carboxylase biotin carboxyl carrier protein"/>
    <property type="match status" value="1"/>
</dbReference>
<organism evidence="11 12">
    <name type="scientific">PS1 clade bacterium</name>
    <dbReference type="NCBI Taxonomy" id="2175152"/>
    <lineage>
        <taxon>Bacteria</taxon>
        <taxon>Pseudomonadati</taxon>
        <taxon>Pseudomonadota</taxon>
        <taxon>Alphaproteobacteria</taxon>
        <taxon>PS1 clade</taxon>
    </lineage>
</organism>
<dbReference type="Pfam" id="PF00364">
    <property type="entry name" value="Biotin_lipoyl"/>
    <property type="match status" value="1"/>
</dbReference>
<comment type="caution">
    <text evidence="11">The sequence shown here is derived from an EMBL/GenBank/DDBJ whole genome shotgun (WGS) entry which is preliminary data.</text>
</comment>
<dbReference type="NCBIfam" id="TIGR00531">
    <property type="entry name" value="BCCP"/>
    <property type="match status" value="1"/>
</dbReference>
<dbReference type="PROSITE" id="PS00188">
    <property type="entry name" value="BIOTIN"/>
    <property type="match status" value="1"/>
</dbReference>
<keyword evidence="6 9" id="KW-0443">Lipid metabolism</keyword>
<dbReference type="InterPro" id="IPR001249">
    <property type="entry name" value="AcCoA_biotinCC"/>
</dbReference>
<proteinExistence type="predicted"/>
<keyword evidence="5 9" id="KW-0276">Fatty acid metabolism</keyword>
<keyword evidence="7 9" id="KW-0275">Fatty acid biosynthesis</keyword>
<evidence type="ECO:0000256" key="2">
    <source>
        <dbReference type="ARBA" id="ARBA00005194"/>
    </source>
</evidence>
<evidence type="ECO:0000256" key="1">
    <source>
        <dbReference type="ARBA" id="ARBA00003761"/>
    </source>
</evidence>
<gene>
    <name evidence="11" type="primary">accB</name>
    <name evidence="11" type="ORF">DBW69_00640</name>
</gene>
<evidence type="ECO:0000256" key="5">
    <source>
        <dbReference type="ARBA" id="ARBA00022832"/>
    </source>
</evidence>
<dbReference type="PROSITE" id="PS50968">
    <property type="entry name" value="BIOTINYL_LIPOYL"/>
    <property type="match status" value="1"/>
</dbReference>
<dbReference type="PANTHER" id="PTHR45266">
    <property type="entry name" value="OXALOACETATE DECARBOXYLASE ALPHA CHAIN"/>
    <property type="match status" value="1"/>
</dbReference>
<dbReference type="AlphaFoldDB" id="A0A368E280"/>
<dbReference type="SUPFAM" id="SSF51230">
    <property type="entry name" value="Single hybrid motif"/>
    <property type="match status" value="1"/>
</dbReference>
<dbReference type="PANTHER" id="PTHR45266:SF3">
    <property type="entry name" value="OXALOACETATE DECARBOXYLASE ALPHA CHAIN"/>
    <property type="match status" value="1"/>
</dbReference>
<dbReference type="UniPathway" id="UPA00094"/>
<evidence type="ECO:0000256" key="7">
    <source>
        <dbReference type="ARBA" id="ARBA00023160"/>
    </source>
</evidence>
<dbReference type="InterPro" id="IPR001882">
    <property type="entry name" value="Biotin_BS"/>
</dbReference>
<protein>
    <recommendedName>
        <fullName evidence="3 9">Biotin carboxyl carrier protein of acetyl-CoA carboxylase</fullName>
    </recommendedName>
</protein>
<dbReference type="CDD" id="cd06850">
    <property type="entry name" value="biotinyl_domain"/>
    <property type="match status" value="1"/>
</dbReference>
<dbReference type="Gene3D" id="2.40.50.100">
    <property type="match status" value="1"/>
</dbReference>
<evidence type="ECO:0000313" key="11">
    <source>
        <dbReference type="EMBL" id="RCL78210.1"/>
    </source>
</evidence>
<dbReference type="GO" id="GO:0006633">
    <property type="term" value="P:fatty acid biosynthetic process"/>
    <property type="evidence" value="ECO:0007669"/>
    <property type="project" value="UniProtKB-UniPathway"/>
</dbReference>